<keyword evidence="1" id="KW-1133">Transmembrane helix</keyword>
<evidence type="ECO:0000256" key="1">
    <source>
        <dbReference type="SAM" id="Phobius"/>
    </source>
</evidence>
<dbReference type="SUPFAM" id="SSF140990">
    <property type="entry name" value="FtsH protease domain-like"/>
    <property type="match status" value="1"/>
</dbReference>
<accession>A0A5B8U8T9</accession>
<dbReference type="InterPro" id="IPR000642">
    <property type="entry name" value="Peptidase_M41"/>
</dbReference>
<protein>
    <submittedName>
        <fullName evidence="3">AAA family ATPase</fullName>
    </submittedName>
</protein>
<evidence type="ECO:0000313" key="4">
    <source>
        <dbReference type="Proteomes" id="UP000321805"/>
    </source>
</evidence>
<dbReference type="InterPro" id="IPR003593">
    <property type="entry name" value="AAA+_ATPase"/>
</dbReference>
<dbReference type="Proteomes" id="UP000321805">
    <property type="component" value="Chromosome"/>
</dbReference>
<keyword evidence="1" id="KW-0812">Transmembrane</keyword>
<dbReference type="InterPro" id="IPR003959">
    <property type="entry name" value="ATPase_AAA_core"/>
</dbReference>
<dbReference type="GO" id="GO:0004176">
    <property type="term" value="F:ATP-dependent peptidase activity"/>
    <property type="evidence" value="ECO:0007669"/>
    <property type="project" value="InterPro"/>
</dbReference>
<dbReference type="Pfam" id="PF00004">
    <property type="entry name" value="AAA"/>
    <property type="match status" value="2"/>
</dbReference>
<dbReference type="InterPro" id="IPR037219">
    <property type="entry name" value="Peptidase_M41-like"/>
</dbReference>
<evidence type="ECO:0000259" key="2">
    <source>
        <dbReference type="SMART" id="SM00382"/>
    </source>
</evidence>
<dbReference type="Pfam" id="PF01434">
    <property type="entry name" value="Peptidase_M41"/>
    <property type="match status" value="1"/>
</dbReference>
<dbReference type="PANTHER" id="PTHR23076:SF97">
    <property type="entry name" value="ATP-DEPENDENT ZINC METALLOPROTEASE YME1L1"/>
    <property type="match status" value="1"/>
</dbReference>
<dbReference type="GO" id="GO:0016887">
    <property type="term" value="F:ATP hydrolysis activity"/>
    <property type="evidence" value="ECO:0007669"/>
    <property type="project" value="InterPro"/>
</dbReference>
<dbReference type="SMART" id="SM00382">
    <property type="entry name" value="AAA"/>
    <property type="match status" value="1"/>
</dbReference>
<name>A0A5B8U8T9_9ACTN</name>
<organism evidence="3 4">
    <name type="scientific">Baekduia soli</name>
    <dbReference type="NCBI Taxonomy" id="496014"/>
    <lineage>
        <taxon>Bacteria</taxon>
        <taxon>Bacillati</taxon>
        <taxon>Actinomycetota</taxon>
        <taxon>Thermoleophilia</taxon>
        <taxon>Solirubrobacterales</taxon>
        <taxon>Baekduiaceae</taxon>
        <taxon>Baekduia</taxon>
    </lineage>
</organism>
<keyword evidence="4" id="KW-1185">Reference proteome</keyword>
<feature type="transmembrane region" description="Helical" evidence="1">
    <location>
        <begin position="153"/>
        <end position="182"/>
    </location>
</feature>
<dbReference type="Gene3D" id="1.10.8.60">
    <property type="match status" value="1"/>
</dbReference>
<dbReference type="RefSeq" id="WP_146921835.1">
    <property type="nucleotide sequence ID" value="NZ_CP042430.1"/>
</dbReference>
<evidence type="ECO:0000313" key="3">
    <source>
        <dbReference type="EMBL" id="QEC49474.1"/>
    </source>
</evidence>
<dbReference type="GO" id="GO:0006508">
    <property type="term" value="P:proteolysis"/>
    <property type="evidence" value="ECO:0007669"/>
    <property type="project" value="InterPro"/>
</dbReference>
<dbReference type="Gene3D" id="3.40.50.300">
    <property type="entry name" value="P-loop containing nucleotide triphosphate hydrolases"/>
    <property type="match status" value="1"/>
</dbReference>
<feature type="transmembrane region" description="Helical" evidence="1">
    <location>
        <begin position="112"/>
        <end position="133"/>
    </location>
</feature>
<dbReference type="GO" id="GO:0004222">
    <property type="term" value="F:metalloendopeptidase activity"/>
    <property type="evidence" value="ECO:0007669"/>
    <property type="project" value="InterPro"/>
</dbReference>
<sequence>MEPEGSTRTAVVGAHAGTRDALAGEWRRLSRAATFVAVMTSPALMAVLIGVDDWPWGWALLVTIVAVAAFRGLIDILVHRFIPRPSLYGADREALLDDATARRRLWFWRGKFRLVLWVAGIIFGVLGTIATIAGESIPHLLTNIGNALTDPQMLVTLITLGIQLPLLFFINFAIIFGPLLYFGLKQMKGYEPGDADWGVRLEDVRGQAEPKEDVTRVIELWQSGEEFRKAGGKPERGLLFIGQPGTGKTMLSKAIATSFNSPIVTMPGSGFQQAFMGLDSVVVMFMIRKARKLARKWGGQCIIFIDEIDAVGLRRQALGTGTMTGMGPGSFEDHAFFGPWGAQSASGDLVLETRAWRERLFASRAETHGPFLPPGLERFYGRINDFIFPGGGMGGMGGGMALNQLLVQMDGVDEPPFWRKFWTNRINTLLDASYLVPRRLFGRSLRIRPPKPRPEQVYFIGATNVPIDRLDPALIRPGRMGRHVWFRTPTKDDRADIFDLYLTRVDHDPDLDTPKRRDELARITNGYSPAMIEQVCSMALTYAHSEGRVDFGWDDIVEAMTTIESGTAQGVDYVAEESRAVAIHEAGHAVASHVYMHDVLSTRLSIRKRGGSLGHHQAIEKEERFSSWRHEEVGKLVWTLGAMAAEHVFYGENSTGVGGDVQSATSRAAWMVGMCGMGPMPVDLSHVEFPDDAAREEAEREYMERFERIGEQILNRARGQRESGDSIASILMDGHKRRAASRILGQSYITAVCLVRHNRDQVAHIADMLVERKELHGDEVVELLDAARLEAPAIDITDETIWPKL</sequence>
<feature type="transmembrane region" description="Helical" evidence="1">
    <location>
        <begin position="57"/>
        <end position="78"/>
    </location>
</feature>
<dbReference type="GO" id="GO:0005886">
    <property type="term" value="C:plasma membrane"/>
    <property type="evidence" value="ECO:0007669"/>
    <property type="project" value="TreeGrafter"/>
</dbReference>
<proteinExistence type="predicted"/>
<dbReference type="GO" id="GO:0005524">
    <property type="term" value="F:ATP binding"/>
    <property type="evidence" value="ECO:0007669"/>
    <property type="project" value="InterPro"/>
</dbReference>
<dbReference type="GO" id="GO:0030163">
    <property type="term" value="P:protein catabolic process"/>
    <property type="evidence" value="ECO:0007669"/>
    <property type="project" value="TreeGrafter"/>
</dbReference>
<dbReference type="AlphaFoldDB" id="A0A5B8U8T9"/>
<feature type="transmembrane region" description="Helical" evidence="1">
    <location>
        <begin position="32"/>
        <end position="51"/>
    </location>
</feature>
<keyword evidence="1" id="KW-0472">Membrane</keyword>
<dbReference type="EMBL" id="CP042430">
    <property type="protein sequence ID" value="QEC49474.1"/>
    <property type="molecule type" value="Genomic_DNA"/>
</dbReference>
<dbReference type="Gene3D" id="1.20.58.760">
    <property type="entry name" value="Peptidase M41"/>
    <property type="match status" value="1"/>
</dbReference>
<dbReference type="OrthoDB" id="9809379at2"/>
<dbReference type="SUPFAM" id="SSF52540">
    <property type="entry name" value="P-loop containing nucleoside triphosphate hydrolases"/>
    <property type="match status" value="1"/>
</dbReference>
<feature type="domain" description="AAA+ ATPase" evidence="2">
    <location>
        <begin position="234"/>
        <end position="490"/>
    </location>
</feature>
<dbReference type="KEGG" id="bsol:FSW04_19145"/>
<reference evidence="3 4" key="1">
    <citation type="journal article" date="2018" name="J. Microbiol.">
        <title>Baekduia soli gen. nov., sp. nov., a novel bacterium isolated from the soil of Baekdu Mountain and proposal of a novel family name, Baekduiaceae fam. nov.</title>
        <authorList>
            <person name="An D.S."/>
            <person name="Siddiqi M.Z."/>
            <person name="Kim K.H."/>
            <person name="Yu H.S."/>
            <person name="Im W.T."/>
        </authorList>
    </citation>
    <scope>NUCLEOTIDE SEQUENCE [LARGE SCALE GENOMIC DNA]</scope>
    <source>
        <strain evidence="3 4">BR7-21</strain>
    </source>
</reference>
<dbReference type="PANTHER" id="PTHR23076">
    <property type="entry name" value="METALLOPROTEASE M41 FTSH"/>
    <property type="match status" value="1"/>
</dbReference>
<dbReference type="InterPro" id="IPR027417">
    <property type="entry name" value="P-loop_NTPase"/>
</dbReference>
<gene>
    <name evidence="3" type="ORF">FSW04_19145</name>
</gene>